<dbReference type="Pfam" id="PF08447">
    <property type="entry name" value="PAS_3"/>
    <property type="match status" value="1"/>
</dbReference>
<dbReference type="GO" id="GO:0005524">
    <property type="term" value="F:ATP binding"/>
    <property type="evidence" value="ECO:0007669"/>
    <property type="project" value="UniProtKB-KW"/>
</dbReference>
<feature type="domain" description="Signal transduction histidine kinase HWE region" evidence="8">
    <location>
        <begin position="132"/>
        <end position="213"/>
    </location>
</feature>
<dbReference type="GO" id="GO:0004673">
    <property type="term" value="F:protein histidine kinase activity"/>
    <property type="evidence" value="ECO:0007669"/>
    <property type="project" value="UniProtKB-EC"/>
</dbReference>
<dbReference type="RefSeq" id="WP_119840437.1">
    <property type="nucleotide sequence ID" value="NZ_CP060437.1"/>
</dbReference>
<dbReference type="Gene3D" id="3.30.450.20">
    <property type="entry name" value="PAS domain"/>
    <property type="match status" value="1"/>
</dbReference>
<dbReference type="Proteomes" id="UP000283786">
    <property type="component" value="Plasmid p202"/>
</dbReference>
<evidence type="ECO:0000256" key="1">
    <source>
        <dbReference type="ARBA" id="ARBA00000085"/>
    </source>
</evidence>
<geneLocation type="plasmid" evidence="9 10">
    <name>p202</name>
</geneLocation>
<keyword evidence="3" id="KW-0597">Phosphoprotein</keyword>
<keyword evidence="7" id="KW-0067">ATP-binding</keyword>
<evidence type="ECO:0000256" key="4">
    <source>
        <dbReference type="ARBA" id="ARBA00022679"/>
    </source>
</evidence>
<dbReference type="InterPro" id="IPR013655">
    <property type="entry name" value="PAS_fold_3"/>
</dbReference>
<keyword evidence="9" id="KW-0614">Plasmid</keyword>
<dbReference type="Gene3D" id="3.30.565.10">
    <property type="entry name" value="Histidine kinase-like ATPase, C-terminal domain"/>
    <property type="match status" value="1"/>
</dbReference>
<dbReference type="EMBL" id="CP060437">
    <property type="protein sequence ID" value="QPM92391.1"/>
    <property type="molecule type" value="Genomic_DNA"/>
</dbReference>
<dbReference type="SMART" id="SM00911">
    <property type="entry name" value="HWE_HK"/>
    <property type="match status" value="1"/>
</dbReference>
<dbReference type="Pfam" id="PF07536">
    <property type="entry name" value="HWE_HK"/>
    <property type="match status" value="1"/>
</dbReference>
<evidence type="ECO:0000259" key="8">
    <source>
        <dbReference type="SMART" id="SM00911"/>
    </source>
</evidence>
<dbReference type="PANTHER" id="PTHR41523">
    <property type="entry name" value="TWO-COMPONENT SYSTEM SENSOR PROTEIN"/>
    <property type="match status" value="1"/>
</dbReference>
<keyword evidence="10" id="KW-1185">Reference proteome</keyword>
<evidence type="ECO:0000256" key="7">
    <source>
        <dbReference type="ARBA" id="ARBA00022840"/>
    </source>
</evidence>
<keyword evidence="4 9" id="KW-0808">Transferase</keyword>
<keyword evidence="6 9" id="KW-0418">Kinase</keyword>
<dbReference type="CDD" id="cd00130">
    <property type="entry name" value="PAS"/>
    <property type="match status" value="1"/>
</dbReference>
<evidence type="ECO:0000256" key="2">
    <source>
        <dbReference type="ARBA" id="ARBA00012438"/>
    </source>
</evidence>
<evidence type="ECO:0000256" key="3">
    <source>
        <dbReference type="ARBA" id="ARBA00022553"/>
    </source>
</evidence>
<dbReference type="EC" id="2.7.13.3" evidence="2"/>
<dbReference type="InterPro" id="IPR035965">
    <property type="entry name" value="PAS-like_dom_sf"/>
</dbReference>
<dbReference type="AlphaFoldDB" id="A0A418SCV2"/>
<sequence length="312" mass="34800">MRFDRENLDLAVGVAGLGRWEYDPETGETFLDDNCLGLLGLSAAQAGSFIEILNIIHPEDHQALRDKLTQFSAEDEGFRLLFRVRRANGSYAWIRSLGRRIDQPGRSRMVGVSMDATAEQTLLLEREMHLAEMNHRVKNLFALVSAIVSSADRESESREDFVENLRGRIDALSRGHALMLGTDASEPVSLQHLFDQILAPAMGCQAVHLDGDEVLIPTSILTPLVLIIHEWMTNSAKYGALRHDGAVRVDWQNLGHAVHIRWREEVASYDDSSARGFGSRLLQASTQQLGAEKTRHHADGWLTIDMTVPLQG</sequence>
<dbReference type="OrthoDB" id="9816309at2"/>
<evidence type="ECO:0000256" key="5">
    <source>
        <dbReference type="ARBA" id="ARBA00022741"/>
    </source>
</evidence>
<dbReference type="PANTHER" id="PTHR41523:SF8">
    <property type="entry name" value="ETHYLENE RESPONSE SENSOR PROTEIN"/>
    <property type="match status" value="1"/>
</dbReference>
<evidence type="ECO:0000313" key="9">
    <source>
        <dbReference type="EMBL" id="QPM92391.1"/>
    </source>
</evidence>
<protein>
    <recommendedName>
        <fullName evidence="2">histidine kinase</fullName>
        <ecNumber evidence="2">2.7.13.3</ecNumber>
    </recommendedName>
</protein>
<organism evidence="9 10">
    <name type="scientific">Pseudooceanicola algae</name>
    <dbReference type="NCBI Taxonomy" id="1537215"/>
    <lineage>
        <taxon>Bacteria</taxon>
        <taxon>Pseudomonadati</taxon>
        <taxon>Pseudomonadota</taxon>
        <taxon>Alphaproteobacteria</taxon>
        <taxon>Rhodobacterales</taxon>
        <taxon>Paracoccaceae</taxon>
        <taxon>Pseudooceanicola</taxon>
    </lineage>
</organism>
<accession>A0A418SCV2</accession>
<evidence type="ECO:0000313" key="10">
    <source>
        <dbReference type="Proteomes" id="UP000283786"/>
    </source>
</evidence>
<gene>
    <name evidence="9" type="ORF">PSAL_036550</name>
</gene>
<dbReference type="InterPro" id="IPR011102">
    <property type="entry name" value="Sig_transdc_His_kinase_HWE"/>
</dbReference>
<dbReference type="KEGG" id="palw:PSAL_036550"/>
<evidence type="ECO:0000256" key="6">
    <source>
        <dbReference type="ARBA" id="ARBA00022777"/>
    </source>
</evidence>
<dbReference type="InterPro" id="IPR000014">
    <property type="entry name" value="PAS"/>
</dbReference>
<dbReference type="SUPFAM" id="SSF55785">
    <property type="entry name" value="PYP-like sensor domain (PAS domain)"/>
    <property type="match status" value="1"/>
</dbReference>
<proteinExistence type="predicted"/>
<comment type="catalytic activity">
    <reaction evidence="1">
        <text>ATP + protein L-histidine = ADP + protein N-phospho-L-histidine.</text>
        <dbReference type="EC" id="2.7.13.3"/>
    </reaction>
</comment>
<name>A0A418SCV2_9RHOB</name>
<reference evidence="9 10" key="1">
    <citation type="submission" date="2020-08" db="EMBL/GenBank/DDBJ databases">
        <title>Genome sequence of Rhodobacteraceae bacterium Lw-13e.</title>
        <authorList>
            <person name="Poehlein A."/>
            <person name="Wolter L."/>
            <person name="Daniel R."/>
            <person name="Brinkhoff T."/>
        </authorList>
    </citation>
    <scope>NUCLEOTIDE SEQUENCE [LARGE SCALE GENOMIC DNA]</scope>
    <source>
        <strain evidence="9 10">Lw-13e</strain>
        <plasmid evidence="9 10">p202</plasmid>
    </source>
</reference>
<dbReference type="InterPro" id="IPR036890">
    <property type="entry name" value="HATPase_C_sf"/>
</dbReference>
<keyword evidence="5" id="KW-0547">Nucleotide-binding</keyword>